<dbReference type="InterPro" id="IPR051017">
    <property type="entry name" value="Aldolase-II_Adducin_sf"/>
</dbReference>
<dbReference type="Pfam" id="PF00596">
    <property type="entry name" value="Aldolase_II"/>
    <property type="match status" value="1"/>
</dbReference>
<reference evidence="4" key="1">
    <citation type="submission" date="2016-11" db="EMBL/GenBank/DDBJ databases">
        <title>Complete Genome Sequence of alachlor-degrading Sphingomonas sp. strain JJ-A5.</title>
        <authorList>
            <person name="Lee H."/>
            <person name="Ka J.-O."/>
        </authorList>
    </citation>
    <scope>NUCLEOTIDE SEQUENCE [LARGE SCALE GENOMIC DNA]</scope>
    <source>
        <strain evidence="4">JJ-A5</strain>
    </source>
</reference>
<evidence type="ECO:0000313" key="3">
    <source>
        <dbReference type="EMBL" id="API59762.1"/>
    </source>
</evidence>
<dbReference type="RefSeq" id="WP_072597555.1">
    <property type="nucleotide sequence ID" value="NZ_CP018221.1"/>
</dbReference>
<evidence type="ECO:0000313" key="4">
    <source>
        <dbReference type="Proteomes" id="UP000182063"/>
    </source>
</evidence>
<protein>
    <submittedName>
        <fullName evidence="3">Class II aldolase</fullName>
    </submittedName>
</protein>
<feature type="domain" description="Class II aldolase/adducin N-terminal" evidence="2">
    <location>
        <begin position="32"/>
        <end position="213"/>
    </location>
</feature>
<dbReference type="InterPro" id="IPR001303">
    <property type="entry name" value="Aldolase_II/adducin_N"/>
</dbReference>
<name>A0A1L3ZVW0_9SPHN</name>
<dbReference type="NCBIfam" id="NF005451">
    <property type="entry name" value="PRK07044.1"/>
    <property type="match status" value="1"/>
</dbReference>
<evidence type="ECO:0000256" key="1">
    <source>
        <dbReference type="ARBA" id="ARBA00037961"/>
    </source>
</evidence>
<dbReference type="Gene3D" id="3.40.225.10">
    <property type="entry name" value="Class II aldolase/adducin N-terminal domain"/>
    <property type="match status" value="1"/>
</dbReference>
<proteinExistence type="inferred from homology"/>
<dbReference type="GO" id="GO:0051015">
    <property type="term" value="F:actin filament binding"/>
    <property type="evidence" value="ECO:0007669"/>
    <property type="project" value="TreeGrafter"/>
</dbReference>
<dbReference type="PANTHER" id="PTHR10672">
    <property type="entry name" value="ADDUCIN"/>
    <property type="match status" value="1"/>
</dbReference>
<keyword evidence="4" id="KW-1185">Reference proteome</keyword>
<gene>
    <name evidence="3" type="ORF">BSL82_10915</name>
</gene>
<dbReference type="GO" id="GO:0005856">
    <property type="term" value="C:cytoskeleton"/>
    <property type="evidence" value="ECO:0007669"/>
    <property type="project" value="TreeGrafter"/>
</dbReference>
<comment type="similarity">
    <text evidence="1">Belongs to the aldolase class II family.</text>
</comment>
<dbReference type="SMART" id="SM01007">
    <property type="entry name" value="Aldolase_II"/>
    <property type="match status" value="1"/>
</dbReference>
<sequence length="262" mass="28813">MTAASVFAMGGSGAASPQVKDRVSEDEWRTRVELAKCYRLVAHFGLTDGIYNHISCRVPGKEEHVLLNPFGLLYDEVTASSLVKVDLEGNIVDDPTGLGINKAGFIIHGAIHEARPDVECVLHTHTRAGLAVAAQTEGLLAISQPAALFIDRIGYHAYEGIVLRMDERERLVANLGEFNFLILRNHGLLTAGPNIPRTFQYMHVLQQACEVQIQALAGGRPLTYMSPTAVKEMQTAFDRSDGLLDWEALTRIADRQFPDYAN</sequence>
<evidence type="ECO:0000259" key="2">
    <source>
        <dbReference type="SMART" id="SM01007"/>
    </source>
</evidence>
<dbReference type="Proteomes" id="UP000182063">
    <property type="component" value="Chromosome"/>
</dbReference>
<organism evidence="3 4">
    <name type="scientific">Tardibacter chloracetimidivorans</name>
    <dbReference type="NCBI Taxonomy" id="1921510"/>
    <lineage>
        <taxon>Bacteria</taxon>
        <taxon>Pseudomonadati</taxon>
        <taxon>Pseudomonadota</taxon>
        <taxon>Alphaproteobacteria</taxon>
        <taxon>Sphingomonadales</taxon>
        <taxon>Sphingomonadaceae</taxon>
        <taxon>Tardibacter</taxon>
    </lineage>
</organism>
<dbReference type="SUPFAM" id="SSF53639">
    <property type="entry name" value="AraD/HMP-PK domain-like"/>
    <property type="match status" value="1"/>
</dbReference>
<dbReference type="PANTHER" id="PTHR10672:SF3">
    <property type="entry name" value="PROTEIN HU-LI TAI SHAO"/>
    <property type="match status" value="1"/>
</dbReference>
<dbReference type="STRING" id="1921510.BSL82_10915"/>
<dbReference type="AlphaFoldDB" id="A0A1L3ZVW0"/>
<dbReference type="KEGG" id="sphj:BSL82_10915"/>
<accession>A0A1L3ZVW0</accession>
<dbReference type="EMBL" id="CP018221">
    <property type="protein sequence ID" value="API59762.1"/>
    <property type="molecule type" value="Genomic_DNA"/>
</dbReference>
<dbReference type="InterPro" id="IPR036409">
    <property type="entry name" value="Aldolase_II/adducin_N_sf"/>
</dbReference>